<evidence type="ECO:0000256" key="1">
    <source>
        <dbReference type="SAM" id="SignalP"/>
    </source>
</evidence>
<dbReference type="Proteomes" id="UP000605992">
    <property type="component" value="Unassembled WGS sequence"/>
</dbReference>
<dbReference type="RefSeq" id="WP_203949560.1">
    <property type="nucleotide sequence ID" value="NZ_BOOR01000087.1"/>
</dbReference>
<organism evidence="2 3">
    <name type="scientific">Planotetraspora thailandica</name>
    <dbReference type="NCBI Taxonomy" id="487172"/>
    <lineage>
        <taxon>Bacteria</taxon>
        <taxon>Bacillati</taxon>
        <taxon>Actinomycetota</taxon>
        <taxon>Actinomycetes</taxon>
        <taxon>Streptosporangiales</taxon>
        <taxon>Streptosporangiaceae</taxon>
        <taxon>Planotetraspora</taxon>
    </lineage>
</organism>
<keyword evidence="1" id="KW-0732">Signal</keyword>
<proteinExistence type="predicted"/>
<dbReference type="EMBL" id="BOOR01000087">
    <property type="protein sequence ID" value="GII59510.1"/>
    <property type="molecule type" value="Genomic_DNA"/>
</dbReference>
<evidence type="ECO:0000313" key="3">
    <source>
        <dbReference type="Proteomes" id="UP000605992"/>
    </source>
</evidence>
<dbReference type="AlphaFoldDB" id="A0A8J3Y266"/>
<gene>
    <name evidence="2" type="ORF">Pth03_78990</name>
</gene>
<keyword evidence="3" id="KW-1185">Reference proteome</keyword>
<feature type="signal peptide" evidence="1">
    <location>
        <begin position="1"/>
        <end position="29"/>
    </location>
</feature>
<reference evidence="2" key="1">
    <citation type="submission" date="2021-01" db="EMBL/GenBank/DDBJ databases">
        <title>Whole genome shotgun sequence of Planotetraspora thailandica NBRC 104271.</title>
        <authorList>
            <person name="Komaki H."/>
            <person name="Tamura T."/>
        </authorList>
    </citation>
    <scope>NUCLEOTIDE SEQUENCE</scope>
    <source>
        <strain evidence="2">NBRC 104271</strain>
    </source>
</reference>
<evidence type="ECO:0000313" key="2">
    <source>
        <dbReference type="EMBL" id="GII59510.1"/>
    </source>
</evidence>
<comment type="caution">
    <text evidence="2">The sequence shown here is derived from an EMBL/GenBank/DDBJ whole genome shotgun (WGS) entry which is preliminary data.</text>
</comment>
<sequence length="47" mass="4703">MIKRMIRTVATAGIAPGLLVGLGATAAHAADGDPSQWSVAGDPSQWG</sequence>
<accession>A0A8J3Y266</accession>
<feature type="chain" id="PRO_5035291530" evidence="1">
    <location>
        <begin position="30"/>
        <end position="47"/>
    </location>
</feature>
<protein>
    <submittedName>
        <fullName evidence="2">Uncharacterized protein</fullName>
    </submittedName>
</protein>
<name>A0A8J3Y266_9ACTN</name>